<reference evidence="1 2" key="1">
    <citation type="submission" date="2019-05" db="EMBL/GenBank/DDBJ databases">
        <title>Tamlana fucoidanivorans sp. nov., isolated from the surface of algae collected from Fujian province in China.</title>
        <authorList>
            <person name="Li J."/>
        </authorList>
    </citation>
    <scope>NUCLEOTIDE SEQUENCE [LARGE SCALE GENOMIC DNA]</scope>
    <source>
        <strain evidence="1 2">CW2-9</strain>
    </source>
</reference>
<sequence>MKNYILKIAIFFVISLFYESLEAQQKSDIKVLYVGFQPERDMPKRLGFYVTGSLDNERFKEEYPKRYSAFIDYLNSYFKVVKGVDARDYDSSLSAEYDVTIFDHIPDPKTNAVEEKDENGQTIGYKPPKYISDEFDHATIFIGHTAPVMSSPVGSKLDWYCLCLDAHAHNINYDHTIFNQPYEVELTIKNKPIPSGALHYLSGKNLPDSIPMWQVQTEGYLEGKGYRIGQVSSFDGFLDSPETEFISGGVSTKDINAVAIGRHGNFLLWGFSASPDYMTEEAKKVFANAVHYMSKFKGQKIIAKKTEQLIFTRKYIDQIKYYLTEEAYQEYIQVIREFHDKNEEERTNAIAKKERGETLTSEEEQLVNRAPRPRQPDISWEEYIKKFMGNFHEQFGNDVTAYTEYLDENIEYIGFEKDKGYYGMVVDEDVKSLKVSTRKLELLSTCIDLLKKGEQDELVTKILNRYTEENFETADEWQNWFDTNKNKLFFTEAGGYKWLVNTL</sequence>
<organism evidence="1 2">
    <name type="scientific">Allotamlana fucoidanivorans</name>
    <dbReference type="NCBI Taxonomy" id="2583814"/>
    <lineage>
        <taxon>Bacteria</taxon>
        <taxon>Pseudomonadati</taxon>
        <taxon>Bacteroidota</taxon>
        <taxon>Flavobacteriia</taxon>
        <taxon>Flavobacteriales</taxon>
        <taxon>Flavobacteriaceae</taxon>
        <taxon>Allotamlana</taxon>
    </lineage>
</organism>
<comment type="caution">
    <text evidence="1">The sequence shown here is derived from an EMBL/GenBank/DDBJ whole genome shotgun (WGS) entry which is preliminary data.</text>
</comment>
<dbReference type="RefSeq" id="WP_139694423.1">
    <property type="nucleotide sequence ID" value="NZ_CP074074.1"/>
</dbReference>
<keyword evidence="2" id="KW-1185">Reference proteome</keyword>
<name>A0A5C4STM7_9FLAO</name>
<dbReference type="EMBL" id="VDCS01000001">
    <property type="protein sequence ID" value="TNJ46961.1"/>
    <property type="molecule type" value="Genomic_DNA"/>
</dbReference>
<dbReference type="OrthoDB" id="243450at2"/>
<proteinExistence type="predicted"/>
<gene>
    <name evidence="1" type="ORF">FGF67_00070</name>
</gene>
<evidence type="ECO:0000313" key="1">
    <source>
        <dbReference type="EMBL" id="TNJ46961.1"/>
    </source>
</evidence>
<dbReference type="Proteomes" id="UP000308713">
    <property type="component" value="Unassembled WGS sequence"/>
</dbReference>
<evidence type="ECO:0000313" key="2">
    <source>
        <dbReference type="Proteomes" id="UP000308713"/>
    </source>
</evidence>
<accession>A0A5C4STM7</accession>
<protein>
    <submittedName>
        <fullName evidence="1">Uncharacterized protein</fullName>
    </submittedName>
</protein>
<dbReference type="AlphaFoldDB" id="A0A5C4STM7"/>